<feature type="transmembrane region" description="Helical" evidence="10">
    <location>
        <begin position="112"/>
        <end position="138"/>
    </location>
</feature>
<feature type="transmembrane region" description="Helical" evidence="10">
    <location>
        <begin position="150"/>
        <end position="170"/>
    </location>
</feature>
<evidence type="ECO:0000256" key="7">
    <source>
        <dbReference type="ARBA" id="ARBA00023065"/>
    </source>
</evidence>
<feature type="transmembrane region" description="Helical" evidence="10">
    <location>
        <begin position="182"/>
        <end position="203"/>
    </location>
</feature>
<feature type="transmembrane region" description="Helical" evidence="10">
    <location>
        <begin position="375"/>
        <end position="398"/>
    </location>
</feature>
<dbReference type="InterPro" id="IPR018422">
    <property type="entry name" value="Cation/H_exchanger_CPA1"/>
</dbReference>
<feature type="transmembrane region" description="Helical" evidence="10">
    <location>
        <begin position="82"/>
        <end position="106"/>
    </location>
</feature>
<feature type="transmembrane region" description="Helical" evidence="10">
    <location>
        <begin position="302"/>
        <end position="323"/>
    </location>
</feature>
<keyword evidence="7" id="KW-0406">Ion transport</keyword>
<feature type="transmembrane region" description="Helical" evidence="10">
    <location>
        <begin position="27"/>
        <end position="45"/>
    </location>
</feature>
<organism evidence="12 13">
    <name type="scientific">Bogoriella caseilytica</name>
    <dbReference type="NCBI Taxonomy" id="56055"/>
    <lineage>
        <taxon>Bacteria</taxon>
        <taxon>Bacillati</taxon>
        <taxon>Actinomycetota</taxon>
        <taxon>Actinomycetes</taxon>
        <taxon>Micrococcales</taxon>
        <taxon>Bogoriellaceae</taxon>
        <taxon>Bogoriella</taxon>
    </lineage>
</organism>
<dbReference type="PANTHER" id="PTHR10110:SF86">
    <property type="entry name" value="SODIUM_HYDROGEN EXCHANGER 7"/>
    <property type="match status" value="1"/>
</dbReference>
<keyword evidence="3" id="KW-1003">Cell membrane</keyword>
<evidence type="ECO:0000256" key="2">
    <source>
        <dbReference type="ARBA" id="ARBA00022448"/>
    </source>
</evidence>
<dbReference type="EMBL" id="RKHK01000001">
    <property type="protein sequence ID" value="ROR72828.1"/>
    <property type="molecule type" value="Genomic_DNA"/>
</dbReference>
<evidence type="ECO:0000256" key="5">
    <source>
        <dbReference type="ARBA" id="ARBA00022989"/>
    </source>
</evidence>
<dbReference type="RefSeq" id="WP_123303340.1">
    <property type="nucleotide sequence ID" value="NZ_RKHK01000001.1"/>
</dbReference>
<keyword evidence="6" id="KW-0915">Sodium</keyword>
<keyword evidence="5 10" id="KW-1133">Transmembrane helix</keyword>
<evidence type="ECO:0000256" key="9">
    <source>
        <dbReference type="ARBA" id="ARBA00023201"/>
    </source>
</evidence>
<dbReference type="AlphaFoldDB" id="A0A3N2BC78"/>
<dbReference type="PRINTS" id="PR00173">
    <property type="entry name" value="EDTRNSPORT"/>
</dbReference>
<dbReference type="GO" id="GO:0005886">
    <property type="term" value="C:plasma membrane"/>
    <property type="evidence" value="ECO:0007669"/>
    <property type="project" value="UniProtKB-SubCell"/>
</dbReference>
<dbReference type="GO" id="GO:0015386">
    <property type="term" value="F:potassium:proton antiporter activity"/>
    <property type="evidence" value="ECO:0007669"/>
    <property type="project" value="TreeGrafter"/>
</dbReference>
<comment type="caution">
    <text evidence="12">The sequence shown here is derived from an EMBL/GenBank/DDBJ whole genome shotgun (WGS) entry which is preliminary data.</text>
</comment>
<comment type="subcellular location">
    <subcellularLocation>
        <location evidence="1">Cell membrane</location>
        <topology evidence="1">Multi-pass membrane protein</topology>
    </subcellularLocation>
</comment>
<dbReference type="Proteomes" id="UP000280668">
    <property type="component" value="Unassembled WGS sequence"/>
</dbReference>
<evidence type="ECO:0000256" key="1">
    <source>
        <dbReference type="ARBA" id="ARBA00004651"/>
    </source>
</evidence>
<feature type="transmembrane region" description="Helical" evidence="10">
    <location>
        <begin position="263"/>
        <end position="282"/>
    </location>
</feature>
<dbReference type="InterPro" id="IPR006153">
    <property type="entry name" value="Cation/H_exchanger_TM"/>
</dbReference>
<dbReference type="OrthoDB" id="57886at2"/>
<evidence type="ECO:0000259" key="11">
    <source>
        <dbReference type="Pfam" id="PF00999"/>
    </source>
</evidence>
<sequence length="522" mass="55100">MELLILVIVLMFGAVMLVSIGEKLRLPWPALMVVLATAVGFVPAWREISVDPHLILPLFLPPLLFATAQRTSWAMFRLRWRAVVVLALLLTSLTIAAVAGVVIALVPGVTVAAAVAIAAAVAPPDPVAVEAVAGPVGIPRRLITTLQSEGLFNDAVAIVVFTAAISATQTDRPFGVDVVGEFALGLVLAVIVGFLAALGAGWLSDRVADVAGRNAITLVLPFGVYLAAEEIGASGVVAVVIAAVQIASMRAGEDVEERLSGKAFWDVIELLVTGVAFGLVGIEVFEIISGAGPDLARMLTHAAIVCGVVIVLRGAWMMALLLFRRAHDPWAAPRDWREALVLTWSGMRGLATLALALAIPVVAADGTQVAAREELLVIAATVVVGTLVLPALSLPWLVRLLGIGGTHNTEQEAERQLARRAGRAALAVVQAGQADLPEAAVARLEEFLSQLDALVAGESSQEYAERVRGFRERQQAMHAVRNTALAAARAEVLRARQEPGVDPEAADRVLRMLDLQSRGMRP</sequence>
<dbReference type="GO" id="GO:0051453">
    <property type="term" value="P:regulation of intracellular pH"/>
    <property type="evidence" value="ECO:0007669"/>
    <property type="project" value="TreeGrafter"/>
</dbReference>
<proteinExistence type="predicted"/>
<name>A0A3N2BC78_9MICO</name>
<dbReference type="GO" id="GO:0015385">
    <property type="term" value="F:sodium:proton antiporter activity"/>
    <property type="evidence" value="ECO:0007669"/>
    <property type="project" value="InterPro"/>
</dbReference>
<gene>
    <name evidence="12" type="ORF">EDD31_1188</name>
</gene>
<feature type="domain" description="Cation/H+ exchanger transmembrane" evidence="11">
    <location>
        <begin position="15"/>
        <end position="399"/>
    </location>
</feature>
<evidence type="ECO:0000256" key="8">
    <source>
        <dbReference type="ARBA" id="ARBA00023136"/>
    </source>
</evidence>
<keyword evidence="9" id="KW-0739">Sodium transport</keyword>
<keyword evidence="4 10" id="KW-0812">Transmembrane</keyword>
<keyword evidence="8 10" id="KW-0472">Membrane</keyword>
<reference evidence="12 13" key="1">
    <citation type="submission" date="2018-11" db="EMBL/GenBank/DDBJ databases">
        <title>Sequencing the genomes of 1000 actinobacteria strains.</title>
        <authorList>
            <person name="Klenk H.-P."/>
        </authorList>
    </citation>
    <scope>NUCLEOTIDE SEQUENCE [LARGE SCALE GENOMIC DNA]</scope>
    <source>
        <strain evidence="12 13">DSM 11294</strain>
    </source>
</reference>
<accession>A0A3N2BC78</accession>
<evidence type="ECO:0000313" key="12">
    <source>
        <dbReference type="EMBL" id="ROR72828.1"/>
    </source>
</evidence>
<evidence type="ECO:0000256" key="3">
    <source>
        <dbReference type="ARBA" id="ARBA00022475"/>
    </source>
</evidence>
<feature type="transmembrane region" description="Helical" evidence="10">
    <location>
        <begin position="339"/>
        <end position="363"/>
    </location>
</feature>
<evidence type="ECO:0000256" key="4">
    <source>
        <dbReference type="ARBA" id="ARBA00022692"/>
    </source>
</evidence>
<dbReference type="PANTHER" id="PTHR10110">
    <property type="entry name" value="SODIUM/HYDROGEN EXCHANGER"/>
    <property type="match status" value="1"/>
</dbReference>
<evidence type="ECO:0000313" key="13">
    <source>
        <dbReference type="Proteomes" id="UP000280668"/>
    </source>
</evidence>
<keyword evidence="2" id="KW-0813">Transport</keyword>
<dbReference type="GO" id="GO:0098719">
    <property type="term" value="P:sodium ion import across plasma membrane"/>
    <property type="evidence" value="ECO:0007669"/>
    <property type="project" value="TreeGrafter"/>
</dbReference>
<dbReference type="Pfam" id="PF00999">
    <property type="entry name" value="Na_H_Exchanger"/>
    <property type="match status" value="1"/>
</dbReference>
<keyword evidence="13" id="KW-1185">Reference proteome</keyword>
<evidence type="ECO:0000256" key="6">
    <source>
        <dbReference type="ARBA" id="ARBA00023053"/>
    </source>
</evidence>
<protein>
    <submittedName>
        <fullName evidence="12">Sodium/proton antiporter (CPA1 family)</fullName>
    </submittedName>
</protein>
<dbReference type="Gene3D" id="6.10.140.1330">
    <property type="match status" value="1"/>
</dbReference>
<feature type="transmembrane region" description="Helical" evidence="10">
    <location>
        <begin position="210"/>
        <end position="228"/>
    </location>
</feature>
<evidence type="ECO:0000256" key="10">
    <source>
        <dbReference type="SAM" id="Phobius"/>
    </source>
</evidence>